<evidence type="ECO:0000256" key="4">
    <source>
        <dbReference type="ARBA" id="ARBA00022741"/>
    </source>
</evidence>
<evidence type="ECO:0000256" key="8">
    <source>
        <dbReference type="SAM" id="MobiDB-lite"/>
    </source>
</evidence>
<dbReference type="Pfam" id="PF00733">
    <property type="entry name" value="Asn_synthase"/>
    <property type="match status" value="1"/>
</dbReference>
<dbReference type="InterPro" id="IPR017932">
    <property type="entry name" value="GATase_2_dom"/>
</dbReference>
<reference evidence="10 11" key="1">
    <citation type="journal article" date="2019" name="Nat. Microbiol.">
        <title>Mediterranean grassland soil C-N compound turnover is dependent on rainfall and depth, and is mediated by genomically divergent microorganisms.</title>
        <authorList>
            <person name="Diamond S."/>
            <person name="Andeer P.F."/>
            <person name="Li Z."/>
            <person name="Crits-Christoph A."/>
            <person name="Burstein D."/>
            <person name="Anantharaman K."/>
            <person name="Lane K.R."/>
            <person name="Thomas B.C."/>
            <person name="Pan C."/>
            <person name="Northen T.R."/>
            <person name="Banfield J.F."/>
        </authorList>
    </citation>
    <scope>NUCLEOTIDE SEQUENCE [LARGE SCALE GENOMIC DNA]</scope>
    <source>
        <strain evidence="10">WS_4</strain>
    </source>
</reference>
<dbReference type="InterPro" id="IPR051786">
    <property type="entry name" value="ASN_synthetase/amidase"/>
</dbReference>
<dbReference type="PANTHER" id="PTHR43284:SF1">
    <property type="entry name" value="ASPARAGINE SYNTHETASE"/>
    <property type="match status" value="1"/>
</dbReference>
<dbReference type="CDD" id="cd00712">
    <property type="entry name" value="AsnB"/>
    <property type="match status" value="1"/>
</dbReference>
<dbReference type="Gene3D" id="3.60.20.10">
    <property type="entry name" value="Glutamine Phosphoribosylpyrophosphate, subunit 1, domain 1"/>
    <property type="match status" value="1"/>
</dbReference>
<dbReference type="GO" id="GO:0005829">
    <property type="term" value="C:cytosol"/>
    <property type="evidence" value="ECO:0007669"/>
    <property type="project" value="TreeGrafter"/>
</dbReference>
<keyword evidence="4" id="KW-0547">Nucleotide-binding</keyword>
<comment type="pathway">
    <text evidence="1">Amino-acid biosynthesis; L-asparagine biosynthesis; L-asparagine from L-aspartate (L-Gln route): step 1/1.</text>
</comment>
<evidence type="ECO:0000256" key="1">
    <source>
        <dbReference type="ARBA" id="ARBA00005187"/>
    </source>
</evidence>
<dbReference type="Gene3D" id="3.40.50.620">
    <property type="entry name" value="HUPs"/>
    <property type="match status" value="1"/>
</dbReference>
<dbReference type="Pfam" id="PF13537">
    <property type="entry name" value="GATase_7"/>
    <property type="match status" value="1"/>
</dbReference>
<dbReference type="GO" id="GO:0006529">
    <property type="term" value="P:asparagine biosynthetic process"/>
    <property type="evidence" value="ECO:0007669"/>
    <property type="project" value="InterPro"/>
</dbReference>
<evidence type="ECO:0000256" key="7">
    <source>
        <dbReference type="ARBA" id="ARBA00048741"/>
    </source>
</evidence>
<sequence length="511" mass="56073">PDGEGLWIDGPVGLGMRRLAIVDVAGGHQPMANEDETVWIVYNGEVYNHAALRPGLERHGHSYRTRSDTETIVHMYEEEGERCVEQLQGMFAFALWDRPRGRLLLARDRLGIKPLYYACTDDELLFASEIKAILAGGSVRPALNEAILPEFLATGFVAGPETFFRGVRKLPPGRTLSWSRAEGFAERRYWRLPADLDDSPKTLDERASEVRARLETAVRSHLMSDVPLGLFLSGGIDSSGLAALMAPMVKEPIRTFAVGFDDPEANELTYARLAARSVGAEHREVVVSPHEFFDALPQLVWHEDEPITFPSSIALHFVSRLAREHVKVVLTGEGADELFLGYPRHWVTAWNERLGRVYWASVPARAPRAVLRELCGVPRERPAPAPGGSWTSHRAGPVRRQPSLLRGSRRRDARADEPHGSPDVPGRAPDEAGSDEHGRLDRKPGAVPGPPVRRTCGGDPRPVQAPRLADQGRVAGRAARSGAARNPLATEDGLPRSRGPMVSRAVLAGCA</sequence>
<dbReference type="EC" id="6.3.5.4" evidence="3"/>
<dbReference type="PROSITE" id="PS51278">
    <property type="entry name" value="GATASE_TYPE_2"/>
    <property type="match status" value="1"/>
</dbReference>
<dbReference type="AlphaFoldDB" id="A0A538SKS0"/>
<evidence type="ECO:0000313" key="11">
    <source>
        <dbReference type="Proteomes" id="UP000319829"/>
    </source>
</evidence>
<dbReference type="CDD" id="cd01991">
    <property type="entry name" value="Asn_synthase_B_C"/>
    <property type="match status" value="1"/>
</dbReference>
<evidence type="ECO:0000313" key="10">
    <source>
        <dbReference type="EMBL" id="TMQ51970.1"/>
    </source>
</evidence>
<dbReference type="PANTHER" id="PTHR43284">
    <property type="entry name" value="ASPARAGINE SYNTHETASE (GLUTAMINE-HYDROLYZING)"/>
    <property type="match status" value="1"/>
</dbReference>
<comment type="similarity">
    <text evidence="2">Belongs to the asparagine synthetase family.</text>
</comment>
<dbReference type="Proteomes" id="UP000319829">
    <property type="component" value="Unassembled WGS sequence"/>
</dbReference>
<evidence type="ECO:0000256" key="3">
    <source>
        <dbReference type="ARBA" id="ARBA00012737"/>
    </source>
</evidence>
<dbReference type="InterPro" id="IPR006426">
    <property type="entry name" value="Asn_synth_AEB"/>
</dbReference>
<protein>
    <recommendedName>
        <fullName evidence="3">asparagine synthase (glutamine-hydrolyzing)</fullName>
        <ecNumber evidence="3">6.3.5.4</ecNumber>
    </recommendedName>
</protein>
<proteinExistence type="inferred from homology"/>
<dbReference type="InterPro" id="IPR029055">
    <property type="entry name" value="Ntn_hydrolases_N"/>
</dbReference>
<accession>A0A538SKS0</accession>
<dbReference type="NCBIfam" id="TIGR01536">
    <property type="entry name" value="asn_synth_AEB"/>
    <property type="match status" value="1"/>
</dbReference>
<dbReference type="SUPFAM" id="SSF52402">
    <property type="entry name" value="Adenine nucleotide alpha hydrolases-like"/>
    <property type="match status" value="1"/>
</dbReference>
<keyword evidence="10" id="KW-0436">Ligase</keyword>
<feature type="compositionally biased region" description="Basic and acidic residues" evidence="8">
    <location>
        <begin position="428"/>
        <end position="444"/>
    </location>
</feature>
<feature type="non-terminal residue" evidence="10">
    <location>
        <position position="1"/>
    </location>
</feature>
<dbReference type="GO" id="GO:0004066">
    <property type="term" value="F:asparagine synthase (glutamine-hydrolyzing) activity"/>
    <property type="evidence" value="ECO:0007669"/>
    <property type="project" value="UniProtKB-EC"/>
</dbReference>
<comment type="catalytic activity">
    <reaction evidence="7">
        <text>L-aspartate + L-glutamine + ATP + H2O = L-asparagine + L-glutamate + AMP + diphosphate + H(+)</text>
        <dbReference type="Rhea" id="RHEA:12228"/>
        <dbReference type="ChEBI" id="CHEBI:15377"/>
        <dbReference type="ChEBI" id="CHEBI:15378"/>
        <dbReference type="ChEBI" id="CHEBI:29985"/>
        <dbReference type="ChEBI" id="CHEBI:29991"/>
        <dbReference type="ChEBI" id="CHEBI:30616"/>
        <dbReference type="ChEBI" id="CHEBI:33019"/>
        <dbReference type="ChEBI" id="CHEBI:58048"/>
        <dbReference type="ChEBI" id="CHEBI:58359"/>
        <dbReference type="ChEBI" id="CHEBI:456215"/>
        <dbReference type="EC" id="6.3.5.4"/>
    </reaction>
</comment>
<evidence type="ECO:0000256" key="5">
    <source>
        <dbReference type="ARBA" id="ARBA00022840"/>
    </source>
</evidence>
<feature type="domain" description="Glutamine amidotransferase type-2" evidence="9">
    <location>
        <begin position="1"/>
        <end position="181"/>
    </location>
</feature>
<dbReference type="InterPro" id="IPR001962">
    <property type="entry name" value="Asn_synthase"/>
</dbReference>
<evidence type="ECO:0000256" key="2">
    <source>
        <dbReference type="ARBA" id="ARBA00005752"/>
    </source>
</evidence>
<dbReference type="SUPFAM" id="SSF56235">
    <property type="entry name" value="N-terminal nucleophile aminohydrolases (Ntn hydrolases)"/>
    <property type="match status" value="1"/>
</dbReference>
<feature type="region of interest" description="Disordered" evidence="8">
    <location>
        <begin position="378"/>
        <end position="511"/>
    </location>
</feature>
<dbReference type="InterPro" id="IPR014729">
    <property type="entry name" value="Rossmann-like_a/b/a_fold"/>
</dbReference>
<keyword evidence="5" id="KW-0067">ATP-binding</keyword>
<dbReference type="EMBL" id="VBOU01000123">
    <property type="protein sequence ID" value="TMQ51970.1"/>
    <property type="molecule type" value="Genomic_DNA"/>
</dbReference>
<dbReference type="InterPro" id="IPR033738">
    <property type="entry name" value="AsnB_N"/>
</dbReference>
<feature type="compositionally biased region" description="Low complexity" evidence="8">
    <location>
        <begin position="472"/>
        <end position="485"/>
    </location>
</feature>
<evidence type="ECO:0000259" key="9">
    <source>
        <dbReference type="PROSITE" id="PS51278"/>
    </source>
</evidence>
<keyword evidence="6" id="KW-0315">Glutamine amidotransferase</keyword>
<organism evidence="10 11">
    <name type="scientific">Eiseniibacteriota bacterium</name>
    <dbReference type="NCBI Taxonomy" id="2212470"/>
    <lineage>
        <taxon>Bacteria</taxon>
        <taxon>Candidatus Eiseniibacteriota</taxon>
    </lineage>
</organism>
<gene>
    <name evidence="10" type="primary">asnB</name>
    <name evidence="10" type="ORF">E6K74_12820</name>
</gene>
<name>A0A538SKS0_UNCEI</name>
<evidence type="ECO:0000256" key="6">
    <source>
        <dbReference type="ARBA" id="ARBA00022962"/>
    </source>
</evidence>
<dbReference type="GO" id="GO:0005524">
    <property type="term" value="F:ATP binding"/>
    <property type="evidence" value="ECO:0007669"/>
    <property type="project" value="UniProtKB-KW"/>
</dbReference>
<comment type="caution">
    <text evidence="10">The sequence shown here is derived from an EMBL/GenBank/DDBJ whole genome shotgun (WGS) entry which is preliminary data.</text>
</comment>